<evidence type="ECO:0000256" key="1">
    <source>
        <dbReference type="ARBA" id="ARBA00001947"/>
    </source>
</evidence>
<evidence type="ECO:0000259" key="8">
    <source>
        <dbReference type="Pfam" id="PF01087"/>
    </source>
</evidence>
<dbReference type="PANTHER" id="PTHR42763">
    <property type="entry name" value="ADP-GLUCOSE PHOSPHORYLASE"/>
    <property type="match status" value="1"/>
</dbReference>
<reference evidence="10" key="1">
    <citation type="submission" date="2018-06" db="EMBL/GenBank/DDBJ databases">
        <authorList>
            <person name="Zhirakovskaya E."/>
        </authorList>
    </citation>
    <scope>NUCLEOTIDE SEQUENCE</scope>
</reference>
<dbReference type="Pfam" id="PF02744">
    <property type="entry name" value="GalP_UDP_tr_C"/>
    <property type="match status" value="1"/>
</dbReference>
<dbReference type="Pfam" id="PF01087">
    <property type="entry name" value="GalP_UDP_transf"/>
    <property type="match status" value="1"/>
</dbReference>
<comment type="similarity">
    <text evidence="2">Belongs to the galactose-1-phosphate uridylyltransferase type 1 family.</text>
</comment>
<proteinExistence type="inferred from homology"/>
<organism evidence="10">
    <name type="scientific">hydrothermal vent metagenome</name>
    <dbReference type="NCBI Taxonomy" id="652676"/>
    <lineage>
        <taxon>unclassified sequences</taxon>
        <taxon>metagenomes</taxon>
        <taxon>ecological metagenomes</taxon>
    </lineage>
</organism>
<dbReference type="InterPro" id="IPR001937">
    <property type="entry name" value="GalP_UDPtransf1"/>
</dbReference>
<feature type="domain" description="Galactose-1-phosphate uridyl transferase N-terminal" evidence="8">
    <location>
        <begin position="3"/>
        <end position="176"/>
    </location>
</feature>
<dbReference type="GO" id="GO:0006012">
    <property type="term" value="P:galactose metabolic process"/>
    <property type="evidence" value="ECO:0007669"/>
    <property type="project" value="UniProtKB-UniPathway"/>
</dbReference>
<dbReference type="AlphaFoldDB" id="A0A3B0RLU7"/>
<dbReference type="UniPathway" id="UPA00214"/>
<keyword evidence="4 10" id="KW-0548">Nucleotidyltransferase</keyword>
<keyword evidence="7" id="KW-0119">Carbohydrate metabolism</keyword>
<dbReference type="PANTHER" id="PTHR42763:SF1">
    <property type="entry name" value="UDP-GLUCOSE--HEXOSE-1-PHOSPHATE URIDYLYLTRANSFERASE"/>
    <property type="match status" value="1"/>
</dbReference>
<feature type="domain" description="Galactose-1-phosphate uridyl transferase C-terminal" evidence="9">
    <location>
        <begin position="188"/>
        <end position="300"/>
    </location>
</feature>
<name>A0A3B0RLU7_9ZZZZ</name>
<protein>
    <submittedName>
        <fullName evidence="10">Galactose-1-phosphate uridylyltransferase</fullName>
        <ecNumber evidence="10">2.7.7.10</ecNumber>
    </submittedName>
</protein>
<dbReference type="NCBIfam" id="TIGR00209">
    <property type="entry name" value="galT_1"/>
    <property type="match status" value="1"/>
</dbReference>
<evidence type="ECO:0000256" key="6">
    <source>
        <dbReference type="ARBA" id="ARBA00022833"/>
    </source>
</evidence>
<dbReference type="InterPro" id="IPR005850">
    <property type="entry name" value="GalP_Utransf_C"/>
</dbReference>
<dbReference type="InterPro" id="IPR053177">
    <property type="entry name" value="ADP-glucose_phosphorylase"/>
</dbReference>
<dbReference type="EMBL" id="UOEA01000067">
    <property type="protein sequence ID" value="VAV84495.1"/>
    <property type="molecule type" value="Genomic_DNA"/>
</dbReference>
<comment type="cofactor">
    <cofactor evidence="1">
        <name>Zn(2+)</name>
        <dbReference type="ChEBI" id="CHEBI:29105"/>
    </cofactor>
</comment>
<gene>
    <name evidence="10" type="ORF">MNBD_DELTA01-1123</name>
</gene>
<keyword evidence="3 10" id="KW-0808">Transferase</keyword>
<evidence type="ECO:0000259" key="9">
    <source>
        <dbReference type="Pfam" id="PF02744"/>
    </source>
</evidence>
<dbReference type="SUPFAM" id="SSF54197">
    <property type="entry name" value="HIT-like"/>
    <property type="match status" value="2"/>
</dbReference>
<evidence type="ECO:0000256" key="4">
    <source>
        <dbReference type="ARBA" id="ARBA00022695"/>
    </source>
</evidence>
<dbReference type="Gene3D" id="3.30.428.10">
    <property type="entry name" value="HIT-like"/>
    <property type="match status" value="2"/>
</dbReference>
<dbReference type="InterPro" id="IPR005849">
    <property type="entry name" value="GalP_Utransf_N"/>
</dbReference>
<keyword evidence="6" id="KW-0862">Zinc</keyword>
<accession>A0A3B0RLU7</accession>
<evidence type="ECO:0000256" key="3">
    <source>
        <dbReference type="ARBA" id="ARBA00022679"/>
    </source>
</evidence>
<evidence type="ECO:0000313" key="10">
    <source>
        <dbReference type="EMBL" id="VAV84495.1"/>
    </source>
</evidence>
<evidence type="ECO:0000256" key="5">
    <source>
        <dbReference type="ARBA" id="ARBA00022723"/>
    </source>
</evidence>
<dbReference type="GO" id="GO:0017103">
    <property type="term" value="F:UTP:galactose-1-phosphate uridylyltransferase activity"/>
    <property type="evidence" value="ECO:0007669"/>
    <property type="project" value="UniProtKB-EC"/>
</dbReference>
<keyword evidence="5" id="KW-0479">Metal-binding</keyword>
<dbReference type="EC" id="2.7.7.10" evidence="10"/>
<dbReference type="GO" id="GO:0008270">
    <property type="term" value="F:zinc ion binding"/>
    <property type="evidence" value="ECO:0007669"/>
    <property type="project" value="InterPro"/>
</dbReference>
<dbReference type="GO" id="GO:0008108">
    <property type="term" value="F:UDP-glucose:hexose-1-phosphate uridylyltransferase activity"/>
    <property type="evidence" value="ECO:0007669"/>
    <property type="project" value="InterPro"/>
</dbReference>
<sequence length="335" mass="38206">MPELRKDPIIGRWVIISTDRGKRPCDFIVPAPPPKGGLCPFCGGNETMTPPEIISYSNGSHDADNNSQWSIRVVPNKYPALKVEGNLDRAGEGVYDKMNGIGAHEVIIESPKHDDTLAMLPTKHFEEVLWAYRDRIIDLKQDLRLRYLVIFKNHGEAAGASLEHTHSQLIALPIVPKRVAEELDGSLEYYNYKERCIFCDIIRQEIAQGSRIVTENQDYVAITPYAPKSPFEIWILPKFHESNFENSQKHHYENLAIIFSNVLKRMNKVLSSPPYNFILHTAPIKNGTSALPHYHWHFEIMPKLTKMAGFEWGSGFYINPTPPEESAKFLREAKL</sequence>
<dbReference type="InterPro" id="IPR036265">
    <property type="entry name" value="HIT-like_sf"/>
</dbReference>
<evidence type="ECO:0000256" key="7">
    <source>
        <dbReference type="ARBA" id="ARBA00023277"/>
    </source>
</evidence>
<dbReference type="PIRSF" id="PIRSF000808">
    <property type="entry name" value="GalT"/>
    <property type="match status" value="1"/>
</dbReference>
<evidence type="ECO:0000256" key="2">
    <source>
        <dbReference type="ARBA" id="ARBA00010951"/>
    </source>
</evidence>